<feature type="region of interest" description="Disordered" evidence="1">
    <location>
        <begin position="265"/>
        <end position="316"/>
    </location>
</feature>
<gene>
    <name evidence="2" type="ORF">K491DRAFT_113853</name>
</gene>
<dbReference type="Proteomes" id="UP000799324">
    <property type="component" value="Unassembled WGS sequence"/>
</dbReference>
<organism evidence="2 3">
    <name type="scientific">Lophiostoma macrostomum CBS 122681</name>
    <dbReference type="NCBI Taxonomy" id="1314788"/>
    <lineage>
        <taxon>Eukaryota</taxon>
        <taxon>Fungi</taxon>
        <taxon>Dikarya</taxon>
        <taxon>Ascomycota</taxon>
        <taxon>Pezizomycotina</taxon>
        <taxon>Dothideomycetes</taxon>
        <taxon>Pleosporomycetidae</taxon>
        <taxon>Pleosporales</taxon>
        <taxon>Lophiostomataceae</taxon>
        <taxon>Lophiostoma</taxon>
    </lineage>
</organism>
<feature type="compositionally biased region" description="Basic and acidic residues" evidence="1">
    <location>
        <begin position="289"/>
        <end position="305"/>
    </location>
</feature>
<reference evidence="2" key="1">
    <citation type="journal article" date="2020" name="Stud. Mycol.">
        <title>101 Dothideomycetes genomes: a test case for predicting lifestyles and emergence of pathogens.</title>
        <authorList>
            <person name="Haridas S."/>
            <person name="Albert R."/>
            <person name="Binder M."/>
            <person name="Bloem J."/>
            <person name="Labutti K."/>
            <person name="Salamov A."/>
            <person name="Andreopoulos B."/>
            <person name="Baker S."/>
            <person name="Barry K."/>
            <person name="Bills G."/>
            <person name="Bluhm B."/>
            <person name="Cannon C."/>
            <person name="Castanera R."/>
            <person name="Culley D."/>
            <person name="Daum C."/>
            <person name="Ezra D."/>
            <person name="Gonzalez J."/>
            <person name="Henrissat B."/>
            <person name="Kuo A."/>
            <person name="Liang C."/>
            <person name="Lipzen A."/>
            <person name="Lutzoni F."/>
            <person name="Magnuson J."/>
            <person name="Mondo S."/>
            <person name="Nolan M."/>
            <person name="Ohm R."/>
            <person name="Pangilinan J."/>
            <person name="Park H.-J."/>
            <person name="Ramirez L."/>
            <person name="Alfaro M."/>
            <person name="Sun H."/>
            <person name="Tritt A."/>
            <person name="Yoshinaga Y."/>
            <person name="Zwiers L.-H."/>
            <person name="Turgeon B."/>
            <person name="Goodwin S."/>
            <person name="Spatafora J."/>
            <person name="Crous P."/>
            <person name="Grigoriev I."/>
        </authorList>
    </citation>
    <scope>NUCLEOTIDE SEQUENCE</scope>
    <source>
        <strain evidence="2">CBS 122681</strain>
    </source>
</reference>
<evidence type="ECO:0000313" key="3">
    <source>
        <dbReference type="Proteomes" id="UP000799324"/>
    </source>
</evidence>
<evidence type="ECO:0000256" key="1">
    <source>
        <dbReference type="SAM" id="MobiDB-lite"/>
    </source>
</evidence>
<accession>A0A6A6STA8</accession>
<dbReference type="AlphaFoldDB" id="A0A6A6STA8"/>
<sequence length="316" mass="37092">MEGKTYEWYRTPAPKQPAKRFAHPKFILRGYDRNNHQMLRQYLYGSNWKDFDRRLREFDINDKKSGEEYNRWSRQVTERNHYAYTKRPTREPWKPYEMEALRRYFNDLIRTVGLAKFYLKPNYDDALEKVNEAREARDPKGPRPAPRDTNAVKKQAETDEYPADVDRLGIAEWRVFGQTIVEFRDQYPNVSVPEHFLKPQYAIPLDDVNQIANPKKRKAADAERQGSNASTKDGPKLGIALRDGKAHVFDRIDFNGKLVSSLYRAEDEAGVEKEQTAVEEAAGDEQVDETDRNNEEDPTNDKEDAFEPQNKRRRVD</sequence>
<feature type="region of interest" description="Disordered" evidence="1">
    <location>
        <begin position="133"/>
        <end position="160"/>
    </location>
</feature>
<protein>
    <submittedName>
        <fullName evidence="2">Uncharacterized protein</fullName>
    </submittedName>
</protein>
<feature type="region of interest" description="Disordered" evidence="1">
    <location>
        <begin position="214"/>
        <end position="238"/>
    </location>
</feature>
<name>A0A6A6STA8_9PLEO</name>
<keyword evidence="3" id="KW-1185">Reference proteome</keyword>
<proteinExistence type="predicted"/>
<dbReference type="EMBL" id="MU004440">
    <property type="protein sequence ID" value="KAF2650909.1"/>
    <property type="molecule type" value="Genomic_DNA"/>
</dbReference>
<feature type="compositionally biased region" description="Basic and acidic residues" evidence="1">
    <location>
        <begin position="265"/>
        <end position="276"/>
    </location>
</feature>
<evidence type="ECO:0000313" key="2">
    <source>
        <dbReference type="EMBL" id="KAF2650909.1"/>
    </source>
</evidence>